<keyword evidence="2" id="KW-1185">Reference proteome</keyword>
<dbReference type="GeneID" id="81409878"/>
<accession>A0A9W9KTQ8</accession>
<sequence>MAPSLLQASAASYVLLSLGHTIAGRDWTSDPRFKAIARTKPWACGTVGWYQVSSKLSNSNLPSSMFLGMVADSRSCIQGSGFLLLTAGLLHWQWAKDPSLLQDPVNKAIAGIANFVLWASTVWYAKHGIHDTAAVVGLSAALQAFGVGKAIL</sequence>
<dbReference type="RefSeq" id="XP_056517080.1">
    <property type="nucleotide sequence ID" value="XM_056670707.1"/>
</dbReference>
<comment type="caution">
    <text evidence="1">The sequence shown here is derived from an EMBL/GenBank/DDBJ whole genome shotgun (WGS) entry which is preliminary data.</text>
</comment>
<organism evidence="1 2">
    <name type="scientific">Penicillium bovifimosum</name>
    <dbReference type="NCBI Taxonomy" id="126998"/>
    <lineage>
        <taxon>Eukaryota</taxon>
        <taxon>Fungi</taxon>
        <taxon>Dikarya</taxon>
        <taxon>Ascomycota</taxon>
        <taxon>Pezizomycotina</taxon>
        <taxon>Eurotiomycetes</taxon>
        <taxon>Eurotiomycetidae</taxon>
        <taxon>Eurotiales</taxon>
        <taxon>Aspergillaceae</taxon>
        <taxon>Penicillium</taxon>
    </lineage>
</organism>
<proteinExistence type="predicted"/>
<dbReference type="EMBL" id="JAPQKL010000008">
    <property type="protein sequence ID" value="KAJ5120576.1"/>
    <property type="molecule type" value="Genomic_DNA"/>
</dbReference>
<protein>
    <submittedName>
        <fullName evidence="1">Uncharacterized protein</fullName>
    </submittedName>
</protein>
<dbReference type="Proteomes" id="UP001149079">
    <property type="component" value="Unassembled WGS sequence"/>
</dbReference>
<dbReference type="AlphaFoldDB" id="A0A9W9KTQ8"/>
<name>A0A9W9KTQ8_9EURO</name>
<reference evidence="1" key="2">
    <citation type="journal article" date="2023" name="IMA Fungus">
        <title>Comparative genomic study of the Penicillium genus elucidates a diverse pangenome and 15 lateral gene transfer events.</title>
        <authorList>
            <person name="Petersen C."/>
            <person name="Sorensen T."/>
            <person name="Nielsen M.R."/>
            <person name="Sondergaard T.E."/>
            <person name="Sorensen J.L."/>
            <person name="Fitzpatrick D.A."/>
            <person name="Frisvad J.C."/>
            <person name="Nielsen K.L."/>
        </authorList>
    </citation>
    <scope>NUCLEOTIDE SEQUENCE</scope>
    <source>
        <strain evidence="1">IBT 22155</strain>
    </source>
</reference>
<dbReference type="OrthoDB" id="5399817at2759"/>
<gene>
    <name evidence="1" type="ORF">N7515_009964</name>
</gene>
<evidence type="ECO:0000313" key="2">
    <source>
        <dbReference type="Proteomes" id="UP001149079"/>
    </source>
</evidence>
<evidence type="ECO:0000313" key="1">
    <source>
        <dbReference type="EMBL" id="KAJ5120576.1"/>
    </source>
</evidence>
<reference evidence="1" key="1">
    <citation type="submission" date="2022-11" db="EMBL/GenBank/DDBJ databases">
        <authorList>
            <person name="Petersen C."/>
        </authorList>
    </citation>
    <scope>NUCLEOTIDE SEQUENCE</scope>
    <source>
        <strain evidence="1">IBT 22155</strain>
    </source>
</reference>